<reference evidence="3" key="1">
    <citation type="journal article" date="2015" name="PLoS Genet.">
        <title>Genome Sequence and Transcriptome Analyses of Chrysochromulina tobin: Metabolic Tools for Enhanced Algal Fitness in the Prominent Order Prymnesiales (Haptophyceae).</title>
        <authorList>
            <person name="Hovde B.T."/>
            <person name="Deodato C.R."/>
            <person name="Hunsperger H.M."/>
            <person name="Ryken S.A."/>
            <person name="Yost W."/>
            <person name="Jha R.K."/>
            <person name="Patterson J."/>
            <person name="Monnat R.J. Jr."/>
            <person name="Barlow S.B."/>
            <person name="Starkenburg S.R."/>
            <person name="Cattolico R.A."/>
        </authorList>
    </citation>
    <scope>NUCLEOTIDE SEQUENCE</scope>
    <source>
        <strain evidence="3">CCMP291</strain>
    </source>
</reference>
<dbReference type="SUPFAM" id="SSF53335">
    <property type="entry name" value="S-adenosyl-L-methionine-dependent methyltransferases"/>
    <property type="match status" value="1"/>
</dbReference>
<feature type="compositionally biased region" description="Basic and acidic residues" evidence="1">
    <location>
        <begin position="259"/>
        <end position="268"/>
    </location>
</feature>
<evidence type="ECO:0000256" key="1">
    <source>
        <dbReference type="SAM" id="MobiDB-lite"/>
    </source>
</evidence>
<sequence>MQDEVTLSAPPATHTLSPGKHPNLRYALCGTVRPQSVRAVSKRLVFFKLDVPAHRGPSIIASWECIAKFREGCLDEPEIALLVSTLHACASASSDGAGVGSAHVELVGFPEVAEDGERSLHVVQVLVSSAEGDAGVVTIPETPREPAASNASAATERVRFKHSGSHTRPNTESRHQQFVAWLVESFGLETLRSGAGVLDVAGGAGGVAFELAFRRGVPCTVVDPRPMKLNAKQRRALRSRVKAQEVLGAAPPPAASWSPKERARVRAP</sequence>
<dbReference type="PANTHER" id="PTHR36971">
    <property type="entry name" value="UNNAMED PRODUCT"/>
    <property type="match status" value="1"/>
</dbReference>
<name>A0A0M0K9I4_9EUKA</name>
<dbReference type="Gene3D" id="3.40.50.150">
    <property type="entry name" value="Vaccinia Virus protein VP39"/>
    <property type="match status" value="1"/>
</dbReference>
<dbReference type="PANTHER" id="PTHR36971:SF3">
    <property type="entry name" value="C3H1-TYPE DOMAIN-CONTAINING PROTEIN"/>
    <property type="match status" value="1"/>
</dbReference>
<evidence type="ECO:0000313" key="3">
    <source>
        <dbReference type="Proteomes" id="UP000037460"/>
    </source>
</evidence>
<dbReference type="EMBL" id="JWZX01000856">
    <property type="protein sequence ID" value="KOO35470.1"/>
    <property type="molecule type" value="Genomic_DNA"/>
</dbReference>
<dbReference type="AlphaFoldDB" id="A0A0M0K9I4"/>
<proteinExistence type="predicted"/>
<dbReference type="OrthoDB" id="7459479at2759"/>
<organism evidence="2 3">
    <name type="scientific">Chrysochromulina tobinii</name>
    <dbReference type="NCBI Taxonomy" id="1460289"/>
    <lineage>
        <taxon>Eukaryota</taxon>
        <taxon>Haptista</taxon>
        <taxon>Haptophyta</taxon>
        <taxon>Prymnesiophyceae</taxon>
        <taxon>Prymnesiales</taxon>
        <taxon>Chrysochromulinaceae</taxon>
        <taxon>Chrysochromulina</taxon>
    </lineage>
</organism>
<dbReference type="InterPro" id="IPR029063">
    <property type="entry name" value="SAM-dependent_MTases_sf"/>
</dbReference>
<dbReference type="Proteomes" id="UP000037460">
    <property type="component" value="Unassembled WGS sequence"/>
</dbReference>
<evidence type="ECO:0000313" key="2">
    <source>
        <dbReference type="EMBL" id="KOO35470.1"/>
    </source>
</evidence>
<gene>
    <name evidence="2" type="ORF">Ctob_007931</name>
</gene>
<accession>A0A0M0K9I4</accession>
<comment type="caution">
    <text evidence="2">The sequence shown here is derived from an EMBL/GenBank/DDBJ whole genome shotgun (WGS) entry which is preliminary data.</text>
</comment>
<keyword evidence="3" id="KW-1185">Reference proteome</keyword>
<feature type="region of interest" description="Disordered" evidence="1">
    <location>
        <begin position="244"/>
        <end position="268"/>
    </location>
</feature>
<protein>
    <submittedName>
        <fullName evidence="2">Uncharacterized protein</fullName>
    </submittedName>
</protein>